<evidence type="ECO:0000256" key="4">
    <source>
        <dbReference type="ARBA" id="ARBA00022989"/>
    </source>
</evidence>
<keyword evidence="6" id="KW-0325">Glycoprotein</keyword>
<protein>
    <submittedName>
        <fullName evidence="8">Uncharacterized protein</fullName>
    </submittedName>
</protein>
<feature type="compositionally biased region" description="Basic and acidic residues" evidence="7">
    <location>
        <begin position="502"/>
        <end position="511"/>
    </location>
</feature>
<evidence type="ECO:0000256" key="3">
    <source>
        <dbReference type="ARBA" id="ARBA00022968"/>
    </source>
</evidence>
<feature type="compositionally biased region" description="Low complexity" evidence="7">
    <location>
        <begin position="267"/>
        <end position="288"/>
    </location>
</feature>
<keyword evidence="9" id="KW-1185">Reference proteome</keyword>
<evidence type="ECO:0000256" key="2">
    <source>
        <dbReference type="ARBA" id="ARBA00022692"/>
    </source>
</evidence>
<sequence>MKLLKRKGLLILFFLSFSVFVAVSFHLSMRLVPTARAPSIYEGLHVDVKDIDIGQEGSDNREEEDEAAVLSETAGDRNEMRDTIKEFNSKDDYWKADILYPMFGNHLWVYQGMTEIDFPRTPLNFNATSYPSYNFTVVCAFPYSEMAYLSALIQMWPSFISVSVFKPTTTVLEDINTAILTLRLPSRVRLVLVDQPEGTYTDSFYYPVNYLRDLAIQNCITTHYIVVDSGTLLSPNLHAELTRLTDAECGTKVALILPLFFPSTPTQQSQQSQQQSQSQSQQSQQSQSQQDCRHRKSCILSAWHNLPPTPRAVRGLLLSGHLSTHAPTAAKHDYVFLDWTFLPPETHSLRLACFDSLLQQPFVVVRHAADVPGFDRRFVGRGFNRVQQVEHLRLRGFEFRLIAHAFGEMLPREAGEGSRGYLRGSSAMEEAMRMKYLFMVWYSEVKDTRSVNRTRMCSEKERRECLAFSVTGVFMQFCSTTLVPSFGRENTCHDGATGGGGKEGEDTRNAVDGKGAVDNQAQRGIRIPCYGRRIAPISVLAFLFHILHPSV</sequence>
<comment type="subcellular location">
    <subcellularLocation>
        <location evidence="1">Membrane</location>
        <topology evidence="1">Single-pass type II membrane protein</topology>
    </subcellularLocation>
</comment>
<evidence type="ECO:0000256" key="1">
    <source>
        <dbReference type="ARBA" id="ARBA00004606"/>
    </source>
</evidence>
<dbReference type="GO" id="GO:0005794">
    <property type="term" value="C:Golgi apparatus"/>
    <property type="evidence" value="ECO:0007669"/>
    <property type="project" value="TreeGrafter"/>
</dbReference>
<keyword evidence="5" id="KW-0472">Membrane</keyword>
<proteinExistence type="predicted"/>
<feature type="region of interest" description="Disordered" evidence="7">
    <location>
        <begin position="494"/>
        <end position="515"/>
    </location>
</feature>
<dbReference type="InterPro" id="IPR051292">
    <property type="entry name" value="Xyl/GlcA_transferase"/>
</dbReference>
<evidence type="ECO:0000313" key="8">
    <source>
        <dbReference type="EMBL" id="OAO14539.1"/>
    </source>
</evidence>
<dbReference type="PANTHER" id="PTHR12270">
    <property type="entry name" value="GLYCOSYLTRANSFERASE-RELATED"/>
    <property type="match status" value="1"/>
</dbReference>
<dbReference type="EMBL" id="LXWW01000238">
    <property type="protein sequence ID" value="OAO14539.1"/>
    <property type="molecule type" value="Genomic_DNA"/>
</dbReference>
<keyword evidence="3" id="KW-0735">Signal-anchor</keyword>
<dbReference type="GO" id="GO:0035269">
    <property type="term" value="P:protein O-linked glycosylation via mannose"/>
    <property type="evidence" value="ECO:0007669"/>
    <property type="project" value="TreeGrafter"/>
</dbReference>
<comment type="caution">
    <text evidence="8">The sequence shown here is derived from an EMBL/GenBank/DDBJ whole genome shotgun (WGS) entry which is preliminary data.</text>
</comment>
<accession>A0A196SEY1</accession>
<name>A0A196SEY1_BLAHN</name>
<keyword evidence="4" id="KW-1133">Transmembrane helix</keyword>
<evidence type="ECO:0000256" key="5">
    <source>
        <dbReference type="ARBA" id="ARBA00023136"/>
    </source>
</evidence>
<organism evidence="8 9">
    <name type="scientific">Blastocystis sp. subtype 1 (strain ATCC 50177 / NandII)</name>
    <dbReference type="NCBI Taxonomy" id="478820"/>
    <lineage>
        <taxon>Eukaryota</taxon>
        <taxon>Sar</taxon>
        <taxon>Stramenopiles</taxon>
        <taxon>Bigyra</taxon>
        <taxon>Opalozoa</taxon>
        <taxon>Opalinata</taxon>
        <taxon>Blastocystidae</taxon>
        <taxon>Blastocystis</taxon>
    </lineage>
</organism>
<dbReference type="GO" id="GO:0015020">
    <property type="term" value="F:glucuronosyltransferase activity"/>
    <property type="evidence" value="ECO:0007669"/>
    <property type="project" value="TreeGrafter"/>
</dbReference>
<dbReference type="GO" id="GO:0042285">
    <property type="term" value="F:xylosyltransferase activity"/>
    <property type="evidence" value="ECO:0007669"/>
    <property type="project" value="TreeGrafter"/>
</dbReference>
<dbReference type="GO" id="GO:0016020">
    <property type="term" value="C:membrane"/>
    <property type="evidence" value="ECO:0007669"/>
    <property type="project" value="UniProtKB-SubCell"/>
</dbReference>
<dbReference type="Proteomes" id="UP000078348">
    <property type="component" value="Unassembled WGS sequence"/>
</dbReference>
<dbReference type="PANTHER" id="PTHR12270:SF25">
    <property type="entry name" value="GLYCOSYLTRANSFERASE-LIKE PROTEIN LARGE"/>
    <property type="match status" value="1"/>
</dbReference>
<gene>
    <name evidence="8" type="ORF">AV274_3842</name>
</gene>
<evidence type="ECO:0000256" key="6">
    <source>
        <dbReference type="ARBA" id="ARBA00023180"/>
    </source>
</evidence>
<dbReference type="AlphaFoldDB" id="A0A196SEY1"/>
<evidence type="ECO:0000313" key="9">
    <source>
        <dbReference type="Proteomes" id="UP000078348"/>
    </source>
</evidence>
<evidence type="ECO:0000256" key="7">
    <source>
        <dbReference type="SAM" id="MobiDB-lite"/>
    </source>
</evidence>
<dbReference type="OrthoDB" id="205012at2759"/>
<keyword evidence="2" id="KW-0812">Transmembrane</keyword>
<reference evidence="8 9" key="1">
    <citation type="submission" date="2016-05" db="EMBL/GenBank/DDBJ databases">
        <title>Nuclear genome of Blastocystis sp. subtype 1 NandII.</title>
        <authorList>
            <person name="Gentekaki E."/>
            <person name="Curtis B."/>
            <person name="Stairs C."/>
            <person name="Eme L."/>
            <person name="Herman E."/>
            <person name="Klimes V."/>
            <person name="Arias M.C."/>
            <person name="Elias M."/>
            <person name="Hilliou F."/>
            <person name="Klute M."/>
            <person name="Malik S.-B."/>
            <person name="Pightling A."/>
            <person name="Rachubinski R."/>
            <person name="Salas D."/>
            <person name="Schlacht A."/>
            <person name="Suga H."/>
            <person name="Archibald J."/>
            <person name="Ball S.G."/>
            <person name="Clark G."/>
            <person name="Dacks J."/>
            <person name="Van Der Giezen M."/>
            <person name="Tsaousis A."/>
            <person name="Roger A."/>
        </authorList>
    </citation>
    <scope>NUCLEOTIDE SEQUENCE [LARGE SCALE GENOMIC DNA]</scope>
    <source>
        <strain evidence="9">ATCC 50177 / NandII</strain>
    </source>
</reference>
<feature type="region of interest" description="Disordered" evidence="7">
    <location>
        <begin position="266"/>
        <end position="288"/>
    </location>
</feature>